<dbReference type="Proteomes" id="UP000004679">
    <property type="component" value="Unassembled WGS sequence"/>
</dbReference>
<name>C0N7T8_9GAMM</name>
<accession>C0N7T8</accession>
<keyword evidence="5" id="KW-1185">Reference proteome</keyword>
<sequence length="482" mass="53690">MTDQSQQLESITQKEYKAGFVTDIEVDSLPPGLSEDVVRQISMIKNEPEWMLEWRLKAYRHWLTMDTPEWAHVHYPEIDYQEVSYYSAPKKKTDGPKSLDEVDPELLKTYEKLGVPLDERARLAGVAVDAVFDSVSVSNTFKDKLAEEGILFMPISEAIQEHPELVKKYIGSVVPHKDNFYAALNSAVFTDGSFVYIPKGVRCPMELSTYFRINAANTGQFERTLIIADDDAYVSYLEGCTAPMRDENQLHAAVVELVAMDRAEIKYSTVQNWYPGDENGKGGIYNFVTKRAACRGESSKVSWTQVETGSAITWKYPSVVLQGDNSIGEFYSVAVTNNMQQADTGTKMIHLGKNTSSTIISKGISAGRSQNAYRGLVRVGPNADNARNYTECDSLLMGDTCGAHTFPYIEVKNPTAKVEHEASTSKISEDQLFYCKQRGLDTEDAVSMIVNGFCKQVIRELPMEFAVEAQNLLGLSLEGSVG</sequence>
<dbReference type="PANTHER" id="PTHR30508:SF1">
    <property type="entry name" value="UPF0051 PROTEIN ABCI8, CHLOROPLASTIC-RELATED"/>
    <property type="match status" value="1"/>
</dbReference>
<dbReference type="AlphaFoldDB" id="C0N7T8"/>
<feature type="domain" description="SUF system FeS cluster assembly SufBD core" evidence="2">
    <location>
        <begin position="211"/>
        <end position="453"/>
    </location>
</feature>
<reference evidence="4 5" key="1">
    <citation type="journal article" date="2011" name="J. Bacteriol.">
        <title>Draft genome sequence of the chemolithoheterotrophic, halophilic methylotroph Methylophaga thiooxydans DMS010.</title>
        <authorList>
            <person name="Boden R."/>
            <person name="Ferriera S."/>
            <person name="Johnson J."/>
            <person name="Kelly D.P."/>
            <person name="Murrell J.C."/>
            <person name="Schafer H."/>
        </authorList>
    </citation>
    <scope>NUCLEOTIDE SEQUENCE [LARGE SCALE GENOMIC DNA]</scope>
    <source>
        <strain evidence="4 5">DMS010</strain>
    </source>
</reference>
<dbReference type="NCBIfam" id="TIGR01980">
    <property type="entry name" value="sufB"/>
    <property type="match status" value="1"/>
</dbReference>
<evidence type="ECO:0000313" key="5">
    <source>
        <dbReference type="Proteomes" id="UP000004679"/>
    </source>
</evidence>
<dbReference type="RefSeq" id="WP_008291349.1">
    <property type="nucleotide sequence ID" value="NZ_GG657899.1"/>
</dbReference>
<dbReference type="OrthoDB" id="9803529at2"/>
<dbReference type="Pfam" id="PF01458">
    <property type="entry name" value="SUFBD_core"/>
    <property type="match status" value="1"/>
</dbReference>
<dbReference type="Pfam" id="PF19295">
    <property type="entry name" value="SufBD_N"/>
    <property type="match status" value="1"/>
</dbReference>
<dbReference type="InterPro" id="IPR045595">
    <property type="entry name" value="SufBD_N"/>
</dbReference>
<gene>
    <name evidence="4" type="primary">sufB</name>
    <name evidence="4" type="ORF">MDMS009_1850</name>
</gene>
<protein>
    <submittedName>
        <fullName evidence="4">FeS assembly protein SufB</fullName>
    </submittedName>
</protein>
<dbReference type="InterPro" id="IPR055346">
    <property type="entry name" value="Fe-S_cluster_assembly_SufBD"/>
</dbReference>
<dbReference type="EMBL" id="GG657899">
    <property type="protein sequence ID" value="EEF79263.1"/>
    <property type="molecule type" value="Genomic_DNA"/>
</dbReference>
<proteinExistence type="inferred from homology"/>
<evidence type="ECO:0000259" key="3">
    <source>
        <dbReference type="Pfam" id="PF19295"/>
    </source>
</evidence>
<dbReference type="HOGENOM" id="CLU_026231_0_0_6"/>
<evidence type="ECO:0000256" key="1">
    <source>
        <dbReference type="ARBA" id="ARBA00043967"/>
    </source>
</evidence>
<dbReference type="InterPro" id="IPR000825">
    <property type="entry name" value="SUF_FeS_clus_asmbl_SufBD_core"/>
</dbReference>
<comment type="similarity">
    <text evidence="1">Belongs to the iron-sulfur cluster assembly SufBD family.</text>
</comment>
<dbReference type="InterPro" id="IPR037284">
    <property type="entry name" value="SUF_FeS_clus_asmbl_SufBD_sf"/>
</dbReference>
<feature type="domain" description="SUF system FeS cluster assembly SufBD N-terminal" evidence="3">
    <location>
        <begin position="141"/>
        <end position="203"/>
    </location>
</feature>
<evidence type="ECO:0000313" key="4">
    <source>
        <dbReference type="EMBL" id="EEF79263.1"/>
    </source>
</evidence>
<dbReference type="GO" id="GO:0016226">
    <property type="term" value="P:iron-sulfur cluster assembly"/>
    <property type="evidence" value="ECO:0007669"/>
    <property type="project" value="InterPro"/>
</dbReference>
<dbReference type="SUPFAM" id="SSF101960">
    <property type="entry name" value="Stabilizer of iron transporter SufD"/>
    <property type="match status" value="1"/>
</dbReference>
<organism evidence="4 5">
    <name type="scientific">Methylophaga thiooxydans DMS010</name>
    <dbReference type="NCBI Taxonomy" id="637616"/>
    <lineage>
        <taxon>Bacteria</taxon>
        <taxon>Pseudomonadati</taxon>
        <taxon>Pseudomonadota</taxon>
        <taxon>Gammaproteobacteria</taxon>
        <taxon>Thiotrichales</taxon>
        <taxon>Piscirickettsiaceae</taxon>
        <taxon>Methylophaga</taxon>
    </lineage>
</organism>
<evidence type="ECO:0000259" key="2">
    <source>
        <dbReference type="Pfam" id="PF01458"/>
    </source>
</evidence>
<dbReference type="PANTHER" id="PTHR30508">
    <property type="entry name" value="FES CLUSTER ASSEMBLY PROTEIN SUF"/>
    <property type="match status" value="1"/>
</dbReference>
<dbReference type="InterPro" id="IPR010231">
    <property type="entry name" value="SUF_FeS_clus_asmbl_SufB"/>
</dbReference>
<dbReference type="NCBIfam" id="NF008773">
    <property type="entry name" value="PRK11814.1"/>
    <property type="match status" value="1"/>
</dbReference>